<dbReference type="GO" id="GO:0015074">
    <property type="term" value="P:DNA integration"/>
    <property type="evidence" value="ECO:0007669"/>
    <property type="project" value="TreeGrafter"/>
</dbReference>
<dbReference type="WBParaSite" id="Hba_07240">
    <property type="protein sequence ID" value="Hba_07240"/>
    <property type="gene ID" value="Hba_07240"/>
</dbReference>
<proteinExistence type="predicted"/>
<accession>A0A1I7WQ18</accession>
<dbReference type="GO" id="GO:0006303">
    <property type="term" value="P:double-strand break repair via nonhomologous end joining"/>
    <property type="evidence" value="ECO:0007669"/>
    <property type="project" value="TreeGrafter"/>
</dbReference>
<dbReference type="GO" id="GO:0000014">
    <property type="term" value="F:single-stranded DNA endodeoxyribonuclease activity"/>
    <property type="evidence" value="ECO:0007669"/>
    <property type="project" value="TreeGrafter"/>
</dbReference>
<dbReference type="GO" id="GO:0000729">
    <property type="term" value="P:DNA double-strand break processing"/>
    <property type="evidence" value="ECO:0007669"/>
    <property type="project" value="TreeGrafter"/>
</dbReference>
<dbReference type="GO" id="GO:0003697">
    <property type="term" value="F:single-stranded DNA binding"/>
    <property type="evidence" value="ECO:0007669"/>
    <property type="project" value="TreeGrafter"/>
</dbReference>
<dbReference type="GO" id="GO:0044547">
    <property type="term" value="F:DNA topoisomerase binding"/>
    <property type="evidence" value="ECO:0007669"/>
    <property type="project" value="TreeGrafter"/>
</dbReference>
<dbReference type="GO" id="GO:0003690">
    <property type="term" value="F:double-stranded DNA binding"/>
    <property type="evidence" value="ECO:0007669"/>
    <property type="project" value="TreeGrafter"/>
</dbReference>
<dbReference type="PANTHER" id="PTHR46060:SF2">
    <property type="entry name" value="HISTONE-LYSINE N-METHYLTRANSFERASE SETMAR"/>
    <property type="match status" value="1"/>
</dbReference>
<dbReference type="GO" id="GO:0000793">
    <property type="term" value="C:condensed chromosome"/>
    <property type="evidence" value="ECO:0007669"/>
    <property type="project" value="TreeGrafter"/>
</dbReference>
<dbReference type="AlphaFoldDB" id="A0A1I7WQ18"/>
<dbReference type="PANTHER" id="PTHR46060">
    <property type="entry name" value="MARINER MOS1 TRANSPOSASE-LIKE PROTEIN"/>
    <property type="match status" value="1"/>
</dbReference>
<protein>
    <submittedName>
        <fullName evidence="2">Histone-lysine N-methyltransferase SETMAR</fullName>
    </submittedName>
</protein>
<dbReference type="Proteomes" id="UP000095283">
    <property type="component" value="Unplaced"/>
</dbReference>
<dbReference type="InterPro" id="IPR036397">
    <property type="entry name" value="RNaseH_sf"/>
</dbReference>
<dbReference type="GO" id="GO:0035861">
    <property type="term" value="C:site of double-strand break"/>
    <property type="evidence" value="ECO:0007669"/>
    <property type="project" value="TreeGrafter"/>
</dbReference>
<dbReference type="Gene3D" id="3.30.420.10">
    <property type="entry name" value="Ribonuclease H-like superfamily/Ribonuclease H"/>
    <property type="match status" value="1"/>
</dbReference>
<dbReference type="GO" id="GO:0005634">
    <property type="term" value="C:nucleus"/>
    <property type="evidence" value="ECO:0007669"/>
    <property type="project" value="TreeGrafter"/>
</dbReference>
<organism evidence="1 2">
    <name type="scientific">Heterorhabditis bacteriophora</name>
    <name type="common">Entomopathogenic nematode worm</name>
    <dbReference type="NCBI Taxonomy" id="37862"/>
    <lineage>
        <taxon>Eukaryota</taxon>
        <taxon>Metazoa</taxon>
        <taxon>Ecdysozoa</taxon>
        <taxon>Nematoda</taxon>
        <taxon>Chromadorea</taxon>
        <taxon>Rhabditida</taxon>
        <taxon>Rhabditina</taxon>
        <taxon>Rhabditomorpha</taxon>
        <taxon>Strongyloidea</taxon>
        <taxon>Heterorhabditidae</taxon>
        <taxon>Heterorhabditis</taxon>
    </lineage>
</organism>
<evidence type="ECO:0000313" key="2">
    <source>
        <dbReference type="WBParaSite" id="Hba_07240"/>
    </source>
</evidence>
<sequence>MELLRMPRTQRPKLFSVESLEDAPRSERPLSLNDEDLRTAMKTNSKLTCGEYDNTFNVNEETIRQHFHQPGKRWKLSKWVPHSLIHENKLQRLTICSSHLARSKTESLFDRILTSDEIWIIYSNDKRFHH</sequence>
<dbReference type="GO" id="GO:0031297">
    <property type="term" value="P:replication fork processing"/>
    <property type="evidence" value="ECO:0007669"/>
    <property type="project" value="TreeGrafter"/>
</dbReference>
<keyword evidence="1" id="KW-1185">Reference proteome</keyword>
<dbReference type="GO" id="GO:0046975">
    <property type="term" value="F:histone H3K36 methyltransferase activity"/>
    <property type="evidence" value="ECO:0007669"/>
    <property type="project" value="TreeGrafter"/>
</dbReference>
<name>A0A1I7WQ18_HETBA</name>
<dbReference type="InterPro" id="IPR052709">
    <property type="entry name" value="Transposase-MT_Hybrid"/>
</dbReference>
<reference evidence="2" key="1">
    <citation type="submission" date="2016-11" db="UniProtKB">
        <authorList>
            <consortium name="WormBaseParasite"/>
        </authorList>
    </citation>
    <scope>IDENTIFICATION</scope>
</reference>
<dbReference type="GO" id="GO:0042800">
    <property type="term" value="F:histone H3K4 methyltransferase activity"/>
    <property type="evidence" value="ECO:0007669"/>
    <property type="project" value="TreeGrafter"/>
</dbReference>
<evidence type="ECO:0000313" key="1">
    <source>
        <dbReference type="Proteomes" id="UP000095283"/>
    </source>
</evidence>
<dbReference type="GO" id="GO:0044774">
    <property type="term" value="P:mitotic DNA integrity checkpoint signaling"/>
    <property type="evidence" value="ECO:0007669"/>
    <property type="project" value="TreeGrafter"/>
</dbReference>